<dbReference type="Proteomes" id="UP000431575">
    <property type="component" value="Unassembled WGS sequence"/>
</dbReference>
<accession>A0A4Q5E810</accession>
<organism evidence="2 3">
    <name type="scientific">Bacteroides uniformis</name>
    <dbReference type="NCBI Taxonomy" id="820"/>
    <lineage>
        <taxon>Bacteria</taxon>
        <taxon>Pseudomonadati</taxon>
        <taxon>Bacteroidota</taxon>
        <taxon>Bacteroidia</taxon>
        <taxon>Bacteroidales</taxon>
        <taxon>Bacteroidaceae</taxon>
        <taxon>Bacteroides</taxon>
    </lineage>
</organism>
<evidence type="ECO:0000313" key="2">
    <source>
        <dbReference type="EMBL" id="KAB4242885.1"/>
    </source>
</evidence>
<proteinExistence type="predicted"/>
<feature type="domain" description="Calcineurin-like phosphoesterase" evidence="1">
    <location>
        <begin position="8"/>
        <end position="243"/>
    </location>
</feature>
<comment type="caution">
    <text evidence="2">The sequence shown here is derived from an EMBL/GenBank/DDBJ whole genome shotgun (WGS) entry which is preliminary data.</text>
</comment>
<dbReference type="EMBL" id="WCTM01000005">
    <property type="protein sequence ID" value="KAB4242885.1"/>
    <property type="molecule type" value="Genomic_DNA"/>
</dbReference>
<dbReference type="InterPro" id="IPR027417">
    <property type="entry name" value="P-loop_NTPase"/>
</dbReference>
<evidence type="ECO:0000313" key="3">
    <source>
        <dbReference type="Proteomes" id="UP000431575"/>
    </source>
</evidence>
<dbReference type="PANTHER" id="PTHR31302:SF0">
    <property type="entry name" value="TRANSMEMBRANE PROTEIN WITH METALLOPHOSPHOESTERASE DOMAIN"/>
    <property type="match status" value="1"/>
</dbReference>
<dbReference type="InterPro" id="IPR051158">
    <property type="entry name" value="Metallophosphoesterase_sf"/>
</dbReference>
<evidence type="ECO:0000259" key="1">
    <source>
        <dbReference type="Pfam" id="PF00149"/>
    </source>
</evidence>
<dbReference type="SUPFAM" id="SSF52540">
    <property type="entry name" value="P-loop containing nucleoside triphosphate hydrolases"/>
    <property type="match status" value="1"/>
</dbReference>
<dbReference type="PANTHER" id="PTHR31302">
    <property type="entry name" value="TRANSMEMBRANE PROTEIN WITH METALLOPHOSPHOESTERASE DOMAIN-RELATED"/>
    <property type="match status" value="1"/>
</dbReference>
<protein>
    <submittedName>
        <fullName evidence="2">Metallophosphoesterase</fullName>
    </submittedName>
</protein>
<dbReference type="Gene3D" id="3.60.21.10">
    <property type="match status" value="1"/>
</dbReference>
<dbReference type="GO" id="GO:0016787">
    <property type="term" value="F:hydrolase activity"/>
    <property type="evidence" value="ECO:0007669"/>
    <property type="project" value="InterPro"/>
</dbReference>
<dbReference type="Pfam" id="PF00149">
    <property type="entry name" value="Metallophos"/>
    <property type="match status" value="1"/>
</dbReference>
<dbReference type="SUPFAM" id="SSF56300">
    <property type="entry name" value="Metallo-dependent phosphatases"/>
    <property type="match status" value="1"/>
</dbReference>
<gene>
    <name evidence="2" type="ORF">GAP41_09825</name>
</gene>
<sequence length="1353" mass="155334">MTNMINWLHISDLHLGSEGAITNMMRDELPEYLKELGVKCDYVFCTGDIRTANVSPNVFTDEMADYLKSICDAVQTSVDRLYIVAGNHDVDRDVDSRHDVIRKVFYDSERYYHPDNGIIETEDLSVIMTGEKDFLSFLSKIYDADRLKLYGNPKMPHFNIETEHFNILHVDTNLAYTSGHEHNDLFVGTKLLYDAVRTLNKNKPTILLSHYPVTSLIQGEKKVLSTMLQHNRVRLWLAGHEHDQVLQKVHYIYSLQAGVLRNEQDVRPSVLLGRYDPTTCACFVNAHTWFEEGWAKYPYVDLENTPQDVFSINLSPKLNDKVAIPQDLKQAMNGLTLRDVNVDLIQRETVLPIIQSDNIVERTALLDRCLNALDDGKILVIFGSLKMGKSTLAAQIHQHRPKTAIYDSVLQTDLENKVKILLKEGKGGESVLVSTGALNLNIAGLDDSRVCQIEVPLLTVAETKELVDTYGPEQNPHMFIYAHSCGHPVLVRTLCEYLKANHWRLDEKHFSNLLAYSFDYNLSRTMADLMRTLLADTTDRALLNRLLIVNGTFTEEDACKLAGINPAIDEPRMRLNGLVPTWVMPLNNCFNANPLISKLWKPDVPEQTFKDANLVLAEGILTKKKVLGEYDVLNYILYSIRGGADDNAGRMYITTLMKLDDIGELPHGSLLCKLWIDVPLPEGMSIGIKIGVRYLQIALIKDLSATQRSFLIKDLKDNVSKCTDAEKIPFYSSMITMICWMEGDIEGGLSHYHRYLESKGDDNKLLKTIGDAKPFFDNNIWFFLLRLSNEQDFINWLDVFKADDIEYSHNDHVICECCYLAIERLWRYHLGGKPVNDRVEILFRILAKAELKRCSELAIACIFAIMEIFNSEHRYEEARSLYESKYSKYEELPFAQLILNGSMGNSYFRDVAEVHGHALDYFKRSLSIADTELIPNIMLHVKQMMAYVLAETNINAAVKELEEALQYVSDVKHRIDIYEYYQCIGELSYAYWCAGNRQKAVEKLSECVRFVTNDLQDGKEKFAKSFICLLGCLIIKYQCDLDNKPMPKDQAIPHHGMFTENDLSSFDDLYSEDRIYTSSYQMCKLCKMVGLRNLAREWAHRTLDACKKRGEVCEIHYLLFLLLPYFIEDNDKDAILFVINHTCEAQRISYENHPELHKENADFEFVEFSIVPLLMVSLSQNLRGDDSGLKLIKKVLDNYHPVNNPEKFELVKSVFDRPSYDKNYIAEINKLDINDSYVVYICAYLMTAYQSEADYAFSLLIALLPMLEKQLIQILGEDIKPIINHFVADFWKAKILTAPNEFKDYKFLQEKGLPLIGEYEGKINQANHTMLIVSNHINKLIKLNDLQEDWIDR</sequence>
<dbReference type="InterPro" id="IPR004843">
    <property type="entry name" value="Calcineurin-like_PHP"/>
</dbReference>
<name>A0A4Q5E810_BACUN</name>
<reference evidence="2 3" key="1">
    <citation type="journal article" date="2019" name="Nat. Med.">
        <title>A library of human gut bacterial isolates paired with longitudinal multiomics data enables mechanistic microbiome research.</title>
        <authorList>
            <person name="Poyet M."/>
            <person name="Groussin M."/>
            <person name="Gibbons S.M."/>
            <person name="Avila-Pacheco J."/>
            <person name="Jiang X."/>
            <person name="Kearney S.M."/>
            <person name="Perrotta A.R."/>
            <person name="Berdy B."/>
            <person name="Zhao S."/>
            <person name="Lieberman T.D."/>
            <person name="Swanson P.K."/>
            <person name="Smith M."/>
            <person name="Roesemann S."/>
            <person name="Alexander J.E."/>
            <person name="Rich S.A."/>
            <person name="Livny J."/>
            <person name="Vlamakis H."/>
            <person name="Clish C."/>
            <person name="Bullock K."/>
            <person name="Deik A."/>
            <person name="Scott J."/>
            <person name="Pierce K.A."/>
            <person name="Xavier R.J."/>
            <person name="Alm E.J."/>
        </authorList>
    </citation>
    <scope>NUCLEOTIDE SEQUENCE [LARGE SCALE GENOMIC DNA]</scope>
    <source>
        <strain evidence="2 3">BIOML-A6</strain>
    </source>
</reference>
<dbReference type="InterPro" id="IPR029052">
    <property type="entry name" value="Metallo-depent_PP-like"/>
</dbReference>